<proteinExistence type="predicted"/>
<name>A0ABW9GMJ5_9GAMM</name>
<dbReference type="InterPro" id="IPR023198">
    <property type="entry name" value="PGP-like_dom2"/>
</dbReference>
<dbReference type="Pfam" id="PF13419">
    <property type="entry name" value="HAD_2"/>
    <property type="match status" value="1"/>
</dbReference>
<dbReference type="NCBIfam" id="TIGR01549">
    <property type="entry name" value="HAD-SF-IA-v1"/>
    <property type="match status" value="1"/>
</dbReference>
<dbReference type="InterPro" id="IPR006439">
    <property type="entry name" value="HAD-SF_hydro_IA"/>
</dbReference>
<dbReference type="SFLD" id="SFLDS00003">
    <property type="entry name" value="Haloacid_Dehalogenase"/>
    <property type="match status" value="1"/>
</dbReference>
<dbReference type="InterPro" id="IPR023214">
    <property type="entry name" value="HAD_sf"/>
</dbReference>
<reference evidence="1 2" key="1">
    <citation type="submission" date="2024-09" db="EMBL/GenBank/DDBJ databases">
        <title>Aeromonas strains Genome sequencing and assembly.</title>
        <authorList>
            <person name="Hu X."/>
            <person name="Tang B."/>
        </authorList>
    </citation>
    <scope>NUCLEOTIDE SEQUENCE [LARGE SCALE GENOMIC DNA]</scope>
    <source>
        <strain evidence="1 2">NB23SCDHY001</strain>
    </source>
</reference>
<dbReference type="Gene3D" id="3.40.50.1000">
    <property type="entry name" value="HAD superfamily/HAD-like"/>
    <property type="match status" value="1"/>
</dbReference>
<dbReference type="InterPro" id="IPR050155">
    <property type="entry name" value="HAD-like_hydrolase_sf"/>
</dbReference>
<dbReference type="InterPro" id="IPR036412">
    <property type="entry name" value="HAD-like_sf"/>
</dbReference>
<dbReference type="InterPro" id="IPR041492">
    <property type="entry name" value="HAD_2"/>
</dbReference>
<dbReference type="EMBL" id="JBGXBU010000001">
    <property type="protein sequence ID" value="MFM4891520.1"/>
    <property type="molecule type" value="Genomic_DNA"/>
</dbReference>
<dbReference type="Proteomes" id="UP001630969">
    <property type="component" value="Unassembled WGS sequence"/>
</dbReference>
<dbReference type="GeneID" id="97218688"/>
<sequence length="215" mass="23052">MQGTRLAIFDWDGTLMDSIGRIVNCVELAAGECGLSLPTREQTRQIIGLSLEVGLANLFGLTAGSASCARLVASYRHHYLHDDTPSPLFAGVVDLLHDWHGRGILLAVATGKSRRGLDRVLEETGLGPLFAASRGADEARSKPDPLMLSQLLNELAVPVGEAVMIGDSVHDLGMAQSLGMARIGVTWGVHGRERLLAHDPVAIVDTMTQLRRSLD</sequence>
<dbReference type="SUPFAM" id="SSF56784">
    <property type="entry name" value="HAD-like"/>
    <property type="match status" value="1"/>
</dbReference>
<dbReference type="EC" id="3.-.-.-" evidence="1"/>
<accession>A0ABW9GMJ5</accession>
<dbReference type="PANTHER" id="PTHR43434:SF24">
    <property type="entry name" value="HYDROLASE-RELATED"/>
    <property type="match status" value="1"/>
</dbReference>
<dbReference type="RefSeq" id="WP_408787609.1">
    <property type="nucleotide sequence ID" value="NZ_JBGXBU010000001.1"/>
</dbReference>
<dbReference type="SFLD" id="SFLDG01129">
    <property type="entry name" value="C1.5:_HAD__Beta-PGM__Phosphata"/>
    <property type="match status" value="1"/>
</dbReference>
<dbReference type="Gene3D" id="1.10.150.240">
    <property type="entry name" value="Putative phosphatase, domain 2"/>
    <property type="match status" value="1"/>
</dbReference>
<organism evidence="1 2">
    <name type="scientific">Aeromonas bivalvium</name>
    <dbReference type="NCBI Taxonomy" id="440079"/>
    <lineage>
        <taxon>Bacteria</taxon>
        <taxon>Pseudomonadati</taxon>
        <taxon>Pseudomonadota</taxon>
        <taxon>Gammaproteobacteria</taxon>
        <taxon>Aeromonadales</taxon>
        <taxon>Aeromonadaceae</taxon>
        <taxon>Aeromonas</taxon>
    </lineage>
</organism>
<keyword evidence="2" id="KW-1185">Reference proteome</keyword>
<keyword evidence="1" id="KW-0378">Hydrolase</keyword>
<evidence type="ECO:0000313" key="2">
    <source>
        <dbReference type="Proteomes" id="UP001630969"/>
    </source>
</evidence>
<dbReference type="PANTHER" id="PTHR43434">
    <property type="entry name" value="PHOSPHOGLYCOLATE PHOSPHATASE"/>
    <property type="match status" value="1"/>
</dbReference>
<gene>
    <name evidence="1" type="ORF">ACEUDJ_01275</name>
</gene>
<comment type="caution">
    <text evidence="1">The sequence shown here is derived from an EMBL/GenBank/DDBJ whole genome shotgun (WGS) entry which is preliminary data.</text>
</comment>
<protein>
    <submittedName>
        <fullName evidence="1">HAD family hydrolase</fullName>
        <ecNumber evidence="1">3.-.-.-</ecNumber>
    </submittedName>
</protein>
<dbReference type="GO" id="GO:0016787">
    <property type="term" value="F:hydrolase activity"/>
    <property type="evidence" value="ECO:0007669"/>
    <property type="project" value="UniProtKB-KW"/>
</dbReference>
<evidence type="ECO:0000313" key="1">
    <source>
        <dbReference type="EMBL" id="MFM4891520.1"/>
    </source>
</evidence>